<comment type="caution">
    <text evidence="2">The sequence shown here is derived from an EMBL/GenBank/DDBJ whole genome shotgun (WGS) entry which is preliminary data.</text>
</comment>
<proteinExistence type="predicted"/>
<dbReference type="EMBL" id="PVUF01000008">
    <property type="protein sequence ID" value="PRZ46942.1"/>
    <property type="molecule type" value="Genomic_DNA"/>
</dbReference>
<sequence>MAYPMATSTGAKTKAPSRAGSAGKFASVCVAVTALIVATSPVHASDRPMSHAITSAPAQPLLQRLRDLSTPNGNAMRATQAAGLPVSHPIQASASTAG</sequence>
<reference evidence="2 3" key="1">
    <citation type="submission" date="2018-03" db="EMBL/GenBank/DDBJ databases">
        <title>Genomic Encyclopedia of Archaeal and Bacterial Type Strains, Phase II (KMG-II): from individual species to whole genera.</title>
        <authorList>
            <person name="Goeker M."/>
        </authorList>
    </citation>
    <scope>NUCLEOTIDE SEQUENCE [LARGE SCALE GENOMIC DNA]</scope>
    <source>
        <strain evidence="2 3">DSM 25328</strain>
    </source>
</reference>
<organism evidence="2 3">
    <name type="scientific">Tritonibacter scottomollicae</name>
    <name type="common">Epibacterium scottomollicae</name>
    <dbReference type="NCBI Taxonomy" id="483013"/>
    <lineage>
        <taxon>Bacteria</taxon>
        <taxon>Pseudomonadati</taxon>
        <taxon>Pseudomonadota</taxon>
        <taxon>Alphaproteobacteria</taxon>
        <taxon>Rhodobacterales</taxon>
        <taxon>Paracoccaceae</taxon>
        <taxon>Tritonibacter</taxon>
    </lineage>
</organism>
<evidence type="ECO:0000313" key="3">
    <source>
        <dbReference type="Proteomes" id="UP000237718"/>
    </source>
</evidence>
<protein>
    <submittedName>
        <fullName evidence="2">Uncharacterized protein</fullName>
    </submittedName>
</protein>
<evidence type="ECO:0000256" key="1">
    <source>
        <dbReference type="SAM" id="MobiDB-lite"/>
    </source>
</evidence>
<accession>A0A2T1AEC5</accession>
<feature type="compositionally biased region" description="Polar residues" evidence="1">
    <location>
        <begin position="1"/>
        <end position="11"/>
    </location>
</feature>
<evidence type="ECO:0000313" key="2">
    <source>
        <dbReference type="EMBL" id="PRZ46942.1"/>
    </source>
</evidence>
<dbReference type="Proteomes" id="UP000237718">
    <property type="component" value="Unassembled WGS sequence"/>
</dbReference>
<gene>
    <name evidence="2" type="ORF">CLV89_10888</name>
</gene>
<name>A0A2T1AEC5_TRISK</name>
<dbReference type="AlphaFoldDB" id="A0A2T1AEC5"/>
<feature type="region of interest" description="Disordered" evidence="1">
    <location>
        <begin position="1"/>
        <end position="21"/>
    </location>
</feature>